<dbReference type="GeneID" id="20669711"/>
<dbReference type="HOGENOM" id="CLU_2942014_0_0_1"/>
<organism evidence="1 2">
    <name type="scientific">Heterobasidion irregulare (strain TC 32-1)</name>
    <dbReference type="NCBI Taxonomy" id="747525"/>
    <lineage>
        <taxon>Eukaryota</taxon>
        <taxon>Fungi</taxon>
        <taxon>Dikarya</taxon>
        <taxon>Basidiomycota</taxon>
        <taxon>Agaricomycotina</taxon>
        <taxon>Agaricomycetes</taxon>
        <taxon>Russulales</taxon>
        <taxon>Bondarzewiaceae</taxon>
        <taxon>Heterobasidion</taxon>
        <taxon>Heterobasidion annosum species complex</taxon>
    </lineage>
</organism>
<evidence type="ECO:0000313" key="1">
    <source>
        <dbReference type="EMBL" id="ETW85074.1"/>
    </source>
</evidence>
<sequence length="60" mass="6640">MDRIIHYFPVKESQSESNLAASDCKIVEAGDSDMNSSSQRELIRLNQENTCGPITNSIVP</sequence>
<evidence type="ECO:0000313" key="2">
    <source>
        <dbReference type="Proteomes" id="UP000030671"/>
    </source>
</evidence>
<dbReference type="KEGG" id="hir:HETIRDRAFT_309768"/>
<protein>
    <submittedName>
        <fullName evidence="1">Uncharacterized protein</fullName>
    </submittedName>
</protein>
<accession>W4KH79</accession>
<keyword evidence="2" id="KW-1185">Reference proteome</keyword>
<dbReference type="AlphaFoldDB" id="W4KH79"/>
<dbReference type="RefSeq" id="XP_009541961.1">
    <property type="nucleotide sequence ID" value="XM_009543666.1"/>
</dbReference>
<reference evidence="1 2" key="1">
    <citation type="journal article" date="2012" name="New Phytol.">
        <title>Insight into trade-off between wood decay and parasitism from the genome of a fungal forest pathogen.</title>
        <authorList>
            <person name="Olson A."/>
            <person name="Aerts A."/>
            <person name="Asiegbu F."/>
            <person name="Belbahri L."/>
            <person name="Bouzid O."/>
            <person name="Broberg A."/>
            <person name="Canback B."/>
            <person name="Coutinho P.M."/>
            <person name="Cullen D."/>
            <person name="Dalman K."/>
            <person name="Deflorio G."/>
            <person name="van Diepen L.T."/>
            <person name="Dunand C."/>
            <person name="Duplessis S."/>
            <person name="Durling M."/>
            <person name="Gonthier P."/>
            <person name="Grimwood J."/>
            <person name="Fossdal C.G."/>
            <person name="Hansson D."/>
            <person name="Henrissat B."/>
            <person name="Hietala A."/>
            <person name="Himmelstrand K."/>
            <person name="Hoffmeister D."/>
            <person name="Hogberg N."/>
            <person name="James T.Y."/>
            <person name="Karlsson M."/>
            <person name="Kohler A."/>
            <person name="Kues U."/>
            <person name="Lee Y.H."/>
            <person name="Lin Y.C."/>
            <person name="Lind M."/>
            <person name="Lindquist E."/>
            <person name="Lombard V."/>
            <person name="Lucas S."/>
            <person name="Lunden K."/>
            <person name="Morin E."/>
            <person name="Murat C."/>
            <person name="Park J."/>
            <person name="Raffaello T."/>
            <person name="Rouze P."/>
            <person name="Salamov A."/>
            <person name="Schmutz J."/>
            <person name="Solheim H."/>
            <person name="Stahlberg J."/>
            <person name="Velez H."/>
            <person name="de Vries R.P."/>
            <person name="Wiebenga A."/>
            <person name="Woodward S."/>
            <person name="Yakovlev I."/>
            <person name="Garbelotto M."/>
            <person name="Martin F."/>
            <person name="Grigoriev I.V."/>
            <person name="Stenlid J."/>
        </authorList>
    </citation>
    <scope>NUCLEOTIDE SEQUENCE [LARGE SCALE GENOMIC DNA]</scope>
    <source>
        <strain evidence="1 2">TC 32-1</strain>
    </source>
</reference>
<name>W4KH79_HETIT</name>
<dbReference type="EMBL" id="KI925455">
    <property type="protein sequence ID" value="ETW85074.1"/>
    <property type="molecule type" value="Genomic_DNA"/>
</dbReference>
<proteinExistence type="predicted"/>
<dbReference type="Proteomes" id="UP000030671">
    <property type="component" value="Unassembled WGS sequence"/>
</dbReference>
<dbReference type="InParanoid" id="W4KH79"/>
<gene>
    <name evidence="1" type="ORF">HETIRDRAFT_309768</name>
</gene>